<reference evidence="4 5" key="1">
    <citation type="submission" date="2024-03" db="EMBL/GenBank/DDBJ databases">
        <title>The Acrasis kona genome and developmental transcriptomes reveal deep origins of eukaryotic multicellular pathways.</title>
        <authorList>
            <person name="Sheikh S."/>
            <person name="Fu C.-J."/>
            <person name="Brown M.W."/>
            <person name="Baldauf S.L."/>
        </authorList>
    </citation>
    <scope>NUCLEOTIDE SEQUENCE [LARGE SCALE GENOMIC DNA]</scope>
    <source>
        <strain evidence="4 5">ATCC MYA-3509</strain>
    </source>
</reference>
<evidence type="ECO:0000259" key="3">
    <source>
        <dbReference type="Pfam" id="PF06011"/>
    </source>
</evidence>
<feature type="domain" description="TRP C-terminal" evidence="3">
    <location>
        <begin position="579"/>
        <end position="712"/>
    </location>
</feature>
<accession>A0AAW2Z0T6</accession>
<dbReference type="PANTHER" id="PTHR11319">
    <property type="entry name" value="G PROTEIN-COUPLED RECEPTOR-RELATED"/>
    <property type="match status" value="1"/>
</dbReference>
<keyword evidence="2" id="KW-1133">Transmembrane helix</keyword>
<gene>
    <name evidence="4" type="ORF">AKO1_014373</name>
</gene>
<evidence type="ECO:0000313" key="4">
    <source>
        <dbReference type="EMBL" id="KAL0482686.1"/>
    </source>
</evidence>
<proteinExistence type="predicted"/>
<feature type="region of interest" description="Disordered" evidence="1">
    <location>
        <begin position="507"/>
        <end position="543"/>
    </location>
</feature>
<sequence>MDIAATYSPTSRVMIFMSFNQDPADPYLIGTSKRIGDGLEVLHAAITTSGTRTLYVKLCRTTSDRSLVTYSFNVNFHCSETSYATNAGFACTKCPTNSTRPLLTDVTGVESCKCNVDTYKTYTTSSFRCIDCPYGAFCKGGDEQPKPLDGYFPLNNGGVMIYVKCPFANACVHSSRNGTQVAAPIDVNLPVWFPPIPIQQLFNKSITSATTTELCSDGYSGYLCGQCASSYFRLGERCLSCGNQNTSNFLIVLYTLGLIAVFIITIPITVLNTHVSSFGIVINFIQICALFNMFSLKWSDSLQTFFDLLSLSNLNVQLFRPECVTPVGYFAKFMIIIFIPVMYFVVSFVPLITSILCMKFCKMPYFTRKRFVRLLSWTINSWFCFCIIQGYIMLSSWTLSFYSCDNYGKLLTNLPAESKMSRHLWHSSEVCDSNDRAFGGYLFMFWVGLGVYTLGIPFGTLFLWYLLVGLSRWRARRALRSQEKADVKTNSDILGVIGLGLSSTGDLTSNKPAAQQQQTKPTSPDPSSTGSPAETKEEDDKQKKDLLNKLSREIRLSTTSLLVEGRISVPIVSGLENRKDVIRMFGSFYHRYRPRHFYWEVFVVLRKILIVLCFAYLEERPVVAVVLSSFVLLFALVLHLYFQPYRKHTSNILESLLLVFQYCMLVLGLMYYAADGVDADGATSTGYSTAVTTVVTVFIILGLCIGAFVLALELLYEFRRTYYVPIREKMKDQAFRNRAKNVLDTLANRKGATMLREHDDPDSVLNEIEIDDSFDGETVPAPQVQESIEAALDAFEEVPPQPIEMGATETIETTQEEQKPHEFIE</sequence>
<organism evidence="4 5">
    <name type="scientific">Acrasis kona</name>
    <dbReference type="NCBI Taxonomy" id="1008807"/>
    <lineage>
        <taxon>Eukaryota</taxon>
        <taxon>Discoba</taxon>
        <taxon>Heterolobosea</taxon>
        <taxon>Tetramitia</taxon>
        <taxon>Eutetramitia</taxon>
        <taxon>Acrasidae</taxon>
        <taxon>Acrasis</taxon>
    </lineage>
</organism>
<feature type="transmembrane region" description="Helical" evidence="2">
    <location>
        <begin position="249"/>
        <end position="271"/>
    </location>
</feature>
<feature type="transmembrane region" description="Helical" evidence="2">
    <location>
        <begin position="623"/>
        <end position="642"/>
    </location>
</feature>
<keyword evidence="2" id="KW-0472">Membrane</keyword>
<name>A0AAW2Z0T6_9EUKA</name>
<dbReference type="Pfam" id="PF06011">
    <property type="entry name" value="TRP"/>
    <property type="match status" value="1"/>
</dbReference>
<evidence type="ECO:0000256" key="2">
    <source>
        <dbReference type="SAM" id="Phobius"/>
    </source>
</evidence>
<feature type="transmembrane region" description="Helical" evidence="2">
    <location>
        <begin position="329"/>
        <end position="353"/>
    </location>
</feature>
<feature type="transmembrane region" description="Helical" evidence="2">
    <location>
        <begin position="278"/>
        <end position="296"/>
    </location>
</feature>
<dbReference type="AlphaFoldDB" id="A0AAW2Z0T6"/>
<dbReference type="Proteomes" id="UP001431209">
    <property type="component" value="Unassembled WGS sequence"/>
</dbReference>
<keyword evidence="2" id="KW-0812">Transmembrane</keyword>
<dbReference type="EMBL" id="JAOPGA020000883">
    <property type="protein sequence ID" value="KAL0482686.1"/>
    <property type="molecule type" value="Genomic_DNA"/>
</dbReference>
<dbReference type="PANTHER" id="PTHR11319:SF35">
    <property type="entry name" value="OUTER MEMBRANE PROTEIN PMPC-RELATED"/>
    <property type="match status" value="1"/>
</dbReference>
<comment type="caution">
    <text evidence="4">The sequence shown here is derived from an EMBL/GenBank/DDBJ whole genome shotgun (WGS) entry which is preliminary data.</text>
</comment>
<evidence type="ECO:0000256" key="1">
    <source>
        <dbReference type="SAM" id="MobiDB-lite"/>
    </source>
</evidence>
<dbReference type="InterPro" id="IPR010308">
    <property type="entry name" value="TRP_C"/>
</dbReference>
<feature type="transmembrane region" description="Helical" evidence="2">
    <location>
        <begin position="654"/>
        <end position="674"/>
    </location>
</feature>
<feature type="compositionally biased region" description="Low complexity" evidence="1">
    <location>
        <begin position="515"/>
        <end position="532"/>
    </location>
</feature>
<protein>
    <recommendedName>
        <fullName evidence="3">TRP C-terminal domain-containing protein</fullName>
    </recommendedName>
</protein>
<feature type="transmembrane region" description="Helical" evidence="2">
    <location>
        <begin position="597"/>
        <end position="617"/>
    </location>
</feature>
<feature type="transmembrane region" description="Helical" evidence="2">
    <location>
        <begin position="443"/>
        <end position="467"/>
    </location>
</feature>
<feature type="transmembrane region" description="Helical" evidence="2">
    <location>
        <begin position="694"/>
        <end position="716"/>
    </location>
</feature>
<feature type="transmembrane region" description="Helical" evidence="2">
    <location>
        <begin position="374"/>
        <end position="392"/>
    </location>
</feature>
<evidence type="ECO:0000313" key="5">
    <source>
        <dbReference type="Proteomes" id="UP001431209"/>
    </source>
</evidence>
<keyword evidence="5" id="KW-1185">Reference proteome</keyword>
<feature type="compositionally biased region" description="Basic and acidic residues" evidence="1">
    <location>
        <begin position="534"/>
        <end position="543"/>
    </location>
</feature>